<evidence type="ECO:0000256" key="5">
    <source>
        <dbReference type="ARBA" id="ARBA00038359"/>
    </source>
</evidence>
<evidence type="ECO:0000256" key="3">
    <source>
        <dbReference type="ARBA" id="ARBA00022989"/>
    </source>
</evidence>
<comment type="caution">
    <text evidence="9">The sequence shown here is derived from an EMBL/GenBank/DDBJ whole genome shotgun (WGS) entry which is preliminary data.</text>
</comment>
<evidence type="ECO:0000256" key="1">
    <source>
        <dbReference type="ARBA" id="ARBA00004141"/>
    </source>
</evidence>
<feature type="transmembrane region" description="Helical" evidence="7">
    <location>
        <begin position="43"/>
        <end position="70"/>
    </location>
</feature>
<feature type="region of interest" description="Disordered" evidence="6">
    <location>
        <begin position="204"/>
        <end position="229"/>
    </location>
</feature>
<sequence length="350" mass="38150">MRVQLYQTQWSTSIIYAIEGFFLKTAVLLLYRRIFTLPRFHAVCTHLLCLNAVCTLANVLAFTFICQPISHFWEQLLPNTSGKCVDFRAVWIAFGSINVATDFIAVLLPIPVLRNLHTQRRKRKFLMCIFAFSFVPCIASINRILSLRHVTARNLGRTIWRHDLWCGVEMTLGITCACLPTLTPFASRHFPALLDGIAYARDGNDEAPTNGKEGGPGGSGGGGAGGERLPSETAVVLGVRQQQQPGLRPPSKWWWGRSTLMDSVESLPAQVAGEQPSRAVVLRDLPKVGAEDGDAGLGLAPRLDLDLEAGKAKDYGGSSTTVVGSGSSSGTESEDDERDPPIVVGTSWLR</sequence>
<name>A0ABR3SU56_9PEZI</name>
<keyword evidence="2 7" id="KW-0812">Transmembrane</keyword>
<gene>
    <name evidence="9" type="ORF">SLS56_005475</name>
</gene>
<dbReference type="EMBL" id="JAJVDC020000055">
    <property type="protein sequence ID" value="KAL1629251.1"/>
    <property type="molecule type" value="Genomic_DNA"/>
</dbReference>
<evidence type="ECO:0000259" key="8">
    <source>
        <dbReference type="Pfam" id="PF20684"/>
    </source>
</evidence>
<keyword evidence="10" id="KW-1185">Reference proteome</keyword>
<dbReference type="Proteomes" id="UP001521116">
    <property type="component" value="Unassembled WGS sequence"/>
</dbReference>
<evidence type="ECO:0000313" key="10">
    <source>
        <dbReference type="Proteomes" id="UP001521116"/>
    </source>
</evidence>
<protein>
    <recommendedName>
        <fullName evidence="8">Rhodopsin domain-containing protein</fullName>
    </recommendedName>
</protein>
<feature type="compositionally biased region" description="Gly residues" evidence="6">
    <location>
        <begin position="212"/>
        <end position="226"/>
    </location>
</feature>
<feature type="transmembrane region" description="Helical" evidence="7">
    <location>
        <begin position="12"/>
        <end position="31"/>
    </location>
</feature>
<reference evidence="9 10" key="1">
    <citation type="submission" date="2024-02" db="EMBL/GenBank/DDBJ databases">
        <title>De novo assembly and annotation of 12 fungi associated with fruit tree decline syndrome in Ontario, Canada.</title>
        <authorList>
            <person name="Sulman M."/>
            <person name="Ellouze W."/>
            <person name="Ilyukhin E."/>
        </authorList>
    </citation>
    <scope>NUCLEOTIDE SEQUENCE [LARGE SCALE GENOMIC DNA]</scope>
    <source>
        <strain evidence="9 10">M1-105</strain>
    </source>
</reference>
<dbReference type="PANTHER" id="PTHR33048">
    <property type="entry name" value="PTH11-LIKE INTEGRAL MEMBRANE PROTEIN (AFU_ORTHOLOGUE AFUA_5G11245)"/>
    <property type="match status" value="1"/>
</dbReference>
<dbReference type="Pfam" id="PF20684">
    <property type="entry name" value="Fung_rhodopsin"/>
    <property type="match status" value="1"/>
</dbReference>
<evidence type="ECO:0000256" key="6">
    <source>
        <dbReference type="SAM" id="MobiDB-lite"/>
    </source>
</evidence>
<evidence type="ECO:0000313" key="9">
    <source>
        <dbReference type="EMBL" id="KAL1629251.1"/>
    </source>
</evidence>
<dbReference type="InterPro" id="IPR052337">
    <property type="entry name" value="SAT4-like"/>
</dbReference>
<feature type="compositionally biased region" description="Low complexity" evidence="6">
    <location>
        <begin position="316"/>
        <end position="331"/>
    </location>
</feature>
<keyword evidence="4 7" id="KW-0472">Membrane</keyword>
<keyword evidence="3 7" id="KW-1133">Transmembrane helix</keyword>
<dbReference type="PANTHER" id="PTHR33048:SF47">
    <property type="entry name" value="INTEGRAL MEMBRANE PROTEIN-RELATED"/>
    <property type="match status" value="1"/>
</dbReference>
<feature type="transmembrane region" description="Helical" evidence="7">
    <location>
        <begin position="125"/>
        <end position="145"/>
    </location>
</feature>
<comment type="similarity">
    <text evidence="5">Belongs to the SAT4 family.</text>
</comment>
<proteinExistence type="inferred from homology"/>
<evidence type="ECO:0000256" key="4">
    <source>
        <dbReference type="ARBA" id="ARBA00023136"/>
    </source>
</evidence>
<organism evidence="9 10">
    <name type="scientific">Neofusicoccum ribis</name>
    <dbReference type="NCBI Taxonomy" id="45134"/>
    <lineage>
        <taxon>Eukaryota</taxon>
        <taxon>Fungi</taxon>
        <taxon>Dikarya</taxon>
        <taxon>Ascomycota</taxon>
        <taxon>Pezizomycotina</taxon>
        <taxon>Dothideomycetes</taxon>
        <taxon>Dothideomycetes incertae sedis</taxon>
        <taxon>Botryosphaeriales</taxon>
        <taxon>Botryosphaeriaceae</taxon>
        <taxon>Neofusicoccum</taxon>
    </lineage>
</organism>
<feature type="transmembrane region" description="Helical" evidence="7">
    <location>
        <begin position="90"/>
        <end position="113"/>
    </location>
</feature>
<comment type="subcellular location">
    <subcellularLocation>
        <location evidence="1">Membrane</location>
        <topology evidence="1">Multi-pass membrane protein</topology>
    </subcellularLocation>
</comment>
<dbReference type="InterPro" id="IPR049326">
    <property type="entry name" value="Rhodopsin_dom_fungi"/>
</dbReference>
<feature type="domain" description="Rhodopsin" evidence="8">
    <location>
        <begin position="9"/>
        <end position="187"/>
    </location>
</feature>
<accession>A0ABR3SU56</accession>
<feature type="region of interest" description="Disordered" evidence="6">
    <location>
        <begin position="311"/>
        <end position="350"/>
    </location>
</feature>
<evidence type="ECO:0000256" key="7">
    <source>
        <dbReference type="SAM" id="Phobius"/>
    </source>
</evidence>
<evidence type="ECO:0000256" key="2">
    <source>
        <dbReference type="ARBA" id="ARBA00022692"/>
    </source>
</evidence>